<dbReference type="PANTHER" id="PTHR11839:SF22">
    <property type="entry name" value="NUDIX HYDROLASE 26, CHLOROPLASTIC"/>
    <property type="match status" value="1"/>
</dbReference>
<dbReference type="NCBIfam" id="NF001938">
    <property type="entry name" value="PRK00714.1-5"/>
    <property type="match status" value="1"/>
</dbReference>
<evidence type="ECO:0000256" key="3">
    <source>
        <dbReference type="HAMAP-Rule" id="MF_00298"/>
    </source>
</evidence>
<keyword evidence="2 3" id="KW-0378">Hydrolase</keyword>
<reference evidence="5 6" key="1">
    <citation type="submission" date="2021-04" db="EMBL/GenBank/DDBJ databases">
        <authorList>
            <person name="Pira H."/>
            <person name="Risdian C."/>
            <person name="Wink J."/>
        </authorList>
    </citation>
    <scope>NUCLEOTIDE SEQUENCE [LARGE SCALE GENOMIC DNA]</scope>
    <source>
        <strain evidence="5 6">WHA3</strain>
    </source>
</reference>
<keyword evidence="6" id="KW-1185">Reference proteome</keyword>
<feature type="domain" description="Nudix hydrolase" evidence="4">
    <location>
        <begin position="29"/>
        <end position="173"/>
    </location>
</feature>
<sequence>MCPRPEIPAVGGTVNEAIANVPRHPSGLPYRPCVGIMLIAADSRVFTARRLDNPADYWQMPQGGIDPGEDPQTAALRELKEETGLGPDKVDVLGTNQGWLSYDLPPELLGKIWKGRYCGQVQKWFAMRFTGQDTDIDIETEHPEFAEWRWAEPGTLPEKIVPFKVRLYEDVLKAFTRYF</sequence>
<comment type="caution">
    <text evidence="5">The sequence shown here is derived from an EMBL/GenBank/DDBJ whole genome shotgun (WGS) entry which is preliminary data.</text>
</comment>
<protein>
    <recommendedName>
        <fullName evidence="3">RNA pyrophosphohydrolase</fullName>
        <ecNumber evidence="3">3.6.1.-</ecNumber>
    </recommendedName>
    <alternativeName>
        <fullName evidence="3">(Di)nucleoside polyphosphate hydrolase</fullName>
    </alternativeName>
</protein>
<evidence type="ECO:0000256" key="1">
    <source>
        <dbReference type="ARBA" id="ARBA00001946"/>
    </source>
</evidence>
<dbReference type="InterPro" id="IPR020084">
    <property type="entry name" value="NUDIX_hydrolase_CS"/>
</dbReference>
<dbReference type="Pfam" id="PF00293">
    <property type="entry name" value="NUDIX"/>
    <property type="match status" value="1"/>
</dbReference>
<comment type="cofactor">
    <cofactor evidence="3">
        <name>a divalent metal cation</name>
        <dbReference type="ChEBI" id="CHEBI:60240"/>
    </cofactor>
</comment>
<feature type="short sequence motif" description="Nudix box" evidence="3">
    <location>
        <begin position="63"/>
        <end position="84"/>
    </location>
</feature>
<evidence type="ECO:0000313" key="5">
    <source>
        <dbReference type="EMBL" id="MBV7257282.1"/>
    </source>
</evidence>
<dbReference type="HAMAP" id="MF_00298">
    <property type="entry name" value="Nudix_RppH"/>
    <property type="match status" value="1"/>
</dbReference>
<evidence type="ECO:0000259" key="4">
    <source>
        <dbReference type="PROSITE" id="PS51462"/>
    </source>
</evidence>
<dbReference type="Proteomes" id="UP000722336">
    <property type="component" value="Unassembled WGS sequence"/>
</dbReference>
<comment type="similarity">
    <text evidence="3">Belongs to the Nudix hydrolase family. RppH subfamily.</text>
</comment>
<dbReference type="InterPro" id="IPR022927">
    <property type="entry name" value="RppH"/>
</dbReference>
<dbReference type="PANTHER" id="PTHR11839">
    <property type="entry name" value="UDP/ADP-SUGAR PYROPHOSPHATASE"/>
    <property type="match status" value="1"/>
</dbReference>
<evidence type="ECO:0000256" key="2">
    <source>
        <dbReference type="ARBA" id="ARBA00022801"/>
    </source>
</evidence>
<gene>
    <name evidence="3" type="primary">rppH</name>
    <name evidence="3" type="synonym">nudH</name>
    <name evidence="5" type="ORF">KCG44_10855</name>
</gene>
<dbReference type="PROSITE" id="PS51462">
    <property type="entry name" value="NUDIX"/>
    <property type="match status" value="1"/>
</dbReference>
<comment type="cofactor">
    <cofactor evidence="1">
        <name>Mg(2+)</name>
        <dbReference type="ChEBI" id="CHEBI:18420"/>
    </cofactor>
</comment>
<dbReference type="InterPro" id="IPR000086">
    <property type="entry name" value="NUDIX_hydrolase_dom"/>
</dbReference>
<dbReference type="CDD" id="cd03671">
    <property type="entry name" value="NUDIX_Ap4A_hydrolase_plant_like"/>
    <property type="match status" value="1"/>
</dbReference>
<dbReference type="GO" id="GO:0016787">
    <property type="term" value="F:hydrolase activity"/>
    <property type="evidence" value="ECO:0007669"/>
    <property type="project" value="UniProtKB-KW"/>
</dbReference>
<dbReference type="EC" id="3.6.1.-" evidence="3"/>
<organism evidence="5 6">
    <name type="scientific">Pacificimonas pallii</name>
    <dbReference type="NCBI Taxonomy" id="2827236"/>
    <lineage>
        <taxon>Bacteria</taxon>
        <taxon>Pseudomonadati</taxon>
        <taxon>Pseudomonadota</taxon>
        <taxon>Alphaproteobacteria</taxon>
        <taxon>Sphingomonadales</taxon>
        <taxon>Sphingosinicellaceae</taxon>
        <taxon>Pacificimonas</taxon>
    </lineage>
</organism>
<proteinExistence type="inferred from homology"/>
<accession>A0ABS6SHF6</accession>
<name>A0ABS6SHF6_9SPHN</name>
<dbReference type="PROSITE" id="PS00893">
    <property type="entry name" value="NUDIX_BOX"/>
    <property type="match status" value="1"/>
</dbReference>
<comment type="function">
    <text evidence="3">Accelerates the degradation of transcripts by removing pyrophosphate from the 5'-end of triphosphorylated RNA, leading to a more labile monophosphorylated state that can stimulate subsequent ribonuclease cleavage.</text>
</comment>
<evidence type="ECO:0000313" key="6">
    <source>
        <dbReference type="Proteomes" id="UP000722336"/>
    </source>
</evidence>
<dbReference type="EMBL" id="JAGSPA010000003">
    <property type="protein sequence ID" value="MBV7257282.1"/>
    <property type="molecule type" value="Genomic_DNA"/>
</dbReference>